<dbReference type="STRING" id="408657.SAMN04487995_2106"/>
<dbReference type="InterPro" id="IPR032595">
    <property type="entry name" value="DUF4905"/>
</dbReference>
<gene>
    <name evidence="1" type="ORF">SAMN04487995_2106</name>
</gene>
<dbReference type="Proteomes" id="UP000199532">
    <property type="component" value="Unassembled WGS sequence"/>
</dbReference>
<dbReference type="EMBL" id="FNXY01000003">
    <property type="protein sequence ID" value="SEI76756.1"/>
    <property type="molecule type" value="Genomic_DNA"/>
</dbReference>
<evidence type="ECO:0008006" key="3">
    <source>
        <dbReference type="Google" id="ProtNLM"/>
    </source>
</evidence>
<dbReference type="OrthoDB" id="932184at2"/>
<dbReference type="Pfam" id="PF16248">
    <property type="entry name" value="DUF4905"/>
    <property type="match status" value="1"/>
</dbReference>
<dbReference type="AlphaFoldDB" id="A0A1H6TBW2"/>
<reference evidence="1 2" key="1">
    <citation type="submission" date="2016-10" db="EMBL/GenBank/DDBJ databases">
        <authorList>
            <person name="de Groot N.N."/>
        </authorList>
    </citation>
    <scope>NUCLEOTIDE SEQUENCE [LARGE SCALE GENOMIC DNA]</scope>
    <source>
        <strain evidence="1 2">DSM 19938</strain>
    </source>
</reference>
<name>A0A1H6TBW2_9BACT</name>
<organism evidence="1 2">
    <name type="scientific">Dyadobacter koreensis</name>
    <dbReference type="NCBI Taxonomy" id="408657"/>
    <lineage>
        <taxon>Bacteria</taxon>
        <taxon>Pseudomonadati</taxon>
        <taxon>Bacteroidota</taxon>
        <taxon>Cytophagia</taxon>
        <taxon>Cytophagales</taxon>
        <taxon>Spirosomataceae</taxon>
        <taxon>Dyadobacter</taxon>
    </lineage>
</organism>
<protein>
    <recommendedName>
        <fullName evidence="3">DUF4905 domain-containing protein</fullName>
    </recommendedName>
</protein>
<sequence>MILFQILFQNKAKNLQKVFSHTFSQNIWRILPHPDPDINEWAIELRESSEKKVSFAIIDLSIPKLRWQVTPEGADWWTSLTAISNQQLFLHNYRFPDIPQPTDLLAVSSKDGNLLWALPNYVLVRTLEGQEVEVATQRGDKFQYAICDADTARLSQPSDEMKQVSSEIILKQPVRYKEKNIYFDRLMSFLSETVGISKPICIDYLDERPYMMFSYYIYEQEKIAQYLLIVTDKKDIVFHEQLSEGRDGVGQSTMLLKNGVLVYLKNNNEFSSLTFSD</sequence>
<evidence type="ECO:0000313" key="1">
    <source>
        <dbReference type="EMBL" id="SEI76756.1"/>
    </source>
</evidence>
<proteinExistence type="predicted"/>
<accession>A0A1H6TBW2</accession>
<evidence type="ECO:0000313" key="2">
    <source>
        <dbReference type="Proteomes" id="UP000199532"/>
    </source>
</evidence>
<keyword evidence="2" id="KW-1185">Reference proteome</keyword>